<organism evidence="2 3">
    <name type="scientific">Baia soyae</name>
    <dbReference type="NCBI Taxonomy" id="1544746"/>
    <lineage>
        <taxon>Bacteria</taxon>
        <taxon>Bacillati</taxon>
        <taxon>Bacillota</taxon>
        <taxon>Bacilli</taxon>
        <taxon>Bacillales</taxon>
        <taxon>Thermoactinomycetaceae</taxon>
        <taxon>Baia</taxon>
    </lineage>
</organism>
<dbReference type="EMBL" id="SLXV01000010">
    <property type="protein sequence ID" value="TCP69301.1"/>
    <property type="molecule type" value="Genomic_DNA"/>
</dbReference>
<evidence type="ECO:0000256" key="1">
    <source>
        <dbReference type="SAM" id="Phobius"/>
    </source>
</evidence>
<name>A0A4R2S070_9BACL</name>
<protein>
    <submittedName>
        <fullName evidence="2">Uncharacterized protein</fullName>
    </submittedName>
</protein>
<gene>
    <name evidence="2" type="ORF">EDD57_11024</name>
</gene>
<evidence type="ECO:0000313" key="3">
    <source>
        <dbReference type="Proteomes" id="UP000294746"/>
    </source>
</evidence>
<keyword evidence="1" id="KW-0472">Membrane</keyword>
<reference evidence="2 3" key="1">
    <citation type="submission" date="2019-03" db="EMBL/GenBank/DDBJ databases">
        <title>Genomic Encyclopedia of Type Strains, Phase IV (KMG-IV): sequencing the most valuable type-strain genomes for metagenomic binning, comparative biology and taxonomic classification.</title>
        <authorList>
            <person name="Goeker M."/>
        </authorList>
    </citation>
    <scope>NUCLEOTIDE SEQUENCE [LARGE SCALE GENOMIC DNA]</scope>
    <source>
        <strain evidence="2 3">DSM 46831</strain>
    </source>
</reference>
<feature type="transmembrane region" description="Helical" evidence="1">
    <location>
        <begin position="88"/>
        <end position="109"/>
    </location>
</feature>
<comment type="caution">
    <text evidence="2">The sequence shown here is derived from an EMBL/GenBank/DDBJ whole genome shotgun (WGS) entry which is preliminary data.</text>
</comment>
<evidence type="ECO:0000313" key="2">
    <source>
        <dbReference type="EMBL" id="TCP69301.1"/>
    </source>
</evidence>
<dbReference type="AlphaFoldDB" id="A0A4R2S070"/>
<dbReference type="OrthoDB" id="2381690at2"/>
<sequence length="208" mass="23552">MANPQIIDLLQKDLDQELTSTDQQYLDVYLANSPEDAAMASRFQQLVFELSNLCKVTPVLPLTEMVFEQMEEEERQQQRARVLKRWKVASIGIGIVVILLTAVIAFVPIGTTSWPMKILSNPRLYTESVKKGGILSPDKDLVALWDEKNQIQVYDKKGNEAIPKQSMVSAKDPKIEWLNNDRLIVKFTDSVGGLVAFEFPVETDAKKR</sequence>
<dbReference type="Proteomes" id="UP000294746">
    <property type="component" value="Unassembled WGS sequence"/>
</dbReference>
<keyword evidence="1" id="KW-1133">Transmembrane helix</keyword>
<accession>A0A4R2S070</accession>
<dbReference type="RefSeq" id="WP_131848376.1">
    <property type="nucleotide sequence ID" value="NZ_SLXV01000010.1"/>
</dbReference>
<proteinExistence type="predicted"/>
<keyword evidence="1" id="KW-0812">Transmembrane</keyword>
<keyword evidence="3" id="KW-1185">Reference proteome</keyword>